<dbReference type="SMART" id="SM00984">
    <property type="entry name" value="UDPG_MGDP_dh_C"/>
    <property type="match status" value="1"/>
</dbReference>
<feature type="binding site" evidence="9">
    <location>
        <begin position="243"/>
        <end position="247"/>
    </location>
    <ligand>
        <name>substrate</name>
    </ligand>
</feature>
<reference evidence="12" key="2">
    <citation type="submission" date="2014-03" db="EMBL/GenBank/DDBJ databases">
        <authorList>
            <person name="Urmite Genomes"/>
        </authorList>
    </citation>
    <scope>NUCLEOTIDE SEQUENCE</scope>
    <source>
        <strain evidence="12">DSM 44829</strain>
    </source>
</reference>
<dbReference type="PIRSF" id="PIRSF500134">
    <property type="entry name" value="UDPglc_DH_bac"/>
    <property type="match status" value="1"/>
</dbReference>
<dbReference type="InterPro" id="IPR008927">
    <property type="entry name" value="6-PGluconate_DH-like_C_sf"/>
</dbReference>
<dbReference type="Pfam" id="PF03721">
    <property type="entry name" value="UDPG_MGDP_dh_N"/>
    <property type="match status" value="1"/>
</dbReference>
<evidence type="ECO:0000256" key="3">
    <source>
        <dbReference type="ARBA" id="ARBA00012954"/>
    </source>
</evidence>
<dbReference type="GO" id="GO:0006065">
    <property type="term" value="P:UDP-glucuronate biosynthetic process"/>
    <property type="evidence" value="ECO:0007669"/>
    <property type="project" value="UniProtKB-UniPathway"/>
</dbReference>
<dbReference type="Gene3D" id="1.20.5.100">
    <property type="entry name" value="Cytochrome c1, transmembrane anchor, C-terminal"/>
    <property type="match status" value="1"/>
</dbReference>
<evidence type="ECO:0000256" key="6">
    <source>
        <dbReference type="ARBA" id="ARBA00047473"/>
    </source>
</evidence>
<feature type="binding site" evidence="10">
    <location>
        <position position="85"/>
    </location>
    <ligand>
        <name>NAD(+)</name>
        <dbReference type="ChEBI" id="CHEBI:57540"/>
    </ligand>
</feature>
<dbReference type="Pfam" id="PF00984">
    <property type="entry name" value="UDPG_MGDP_dh"/>
    <property type="match status" value="1"/>
</dbReference>
<feature type="binding site" evidence="9">
    <location>
        <position position="198"/>
    </location>
    <ligand>
        <name>substrate</name>
    </ligand>
</feature>
<dbReference type="GO" id="GO:0003979">
    <property type="term" value="F:UDP-glucose 6-dehydrogenase activity"/>
    <property type="evidence" value="ECO:0007669"/>
    <property type="project" value="UniProtKB-EC"/>
</dbReference>
<feature type="active site" description="Nucleophile" evidence="8">
    <location>
        <position position="254"/>
    </location>
</feature>
<feature type="binding site" evidence="9">
    <location>
        <position position="251"/>
    </location>
    <ligand>
        <name>substrate</name>
    </ligand>
</feature>
<dbReference type="InterPro" id="IPR028357">
    <property type="entry name" value="UDPglc_DH_bac"/>
</dbReference>
<dbReference type="InterPro" id="IPR036291">
    <property type="entry name" value="NAD(P)-bd_dom_sf"/>
</dbReference>
<dbReference type="Pfam" id="PF03720">
    <property type="entry name" value="UDPG_MGDP_dh_C"/>
    <property type="match status" value="1"/>
</dbReference>
<evidence type="ECO:0000313" key="12">
    <source>
        <dbReference type="EMBL" id="CDO10063.1"/>
    </source>
</evidence>
<dbReference type="EC" id="1.1.1.22" evidence="3 7"/>
<organism evidence="12 13">
    <name type="scientific">Mycolicibacterium cosmeticum</name>
    <dbReference type="NCBI Taxonomy" id="258533"/>
    <lineage>
        <taxon>Bacteria</taxon>
        <taxon>Bacillati</taxon>
        <taxon>Actinomycetota</taxon>
        <taxon>Actinomycetes</taxon>
        <taxon>Mycobacteriales</taxon>
        <taxon>Mycobacteriaceae</taxon>
        <taxon>Mycolicibacterium</taxon>
    </lineage>
</organism>
<protein>
    <recommendedName>
        <fullName evidence="3 7">UDP-glucose 6-dehydrogenase</fullName>
        <ecNumber evidence="3 7">1.1.1.22</ecNumber>
    </recommendedName>
</protein>
<dbReference type="PANTHER" id="PTHR43750">
    <property type="entry name" value="UDP-GLUCOSE 6-DEHYDROGENASE TUAD"/>
    <property type="match status" value="1"/>
</dbReference>
<dbReference type="RefSeq" id="WP_036402065.1">
    <property type="nucleotide sequence ID" value="NZ_CCBB010000003.1"/>
</dbReference>
<dbReference type="STRING" id="258533.BN977_04893"/>
<keyword evidence="13" id="KW-1185">Reference proteome</keyword>
<dbReference type="OrthoDB" id="5193947at2"/>
<dbReference type="Gene3D" id="3.40.50.720">
    <property type="entry name" value="NAD(P)-binding Rossmann-like Domain"/>
    <property type="match status" value="2"/>
</dbReference>
<evidence type="ECO:0000256" key="2">
    <source>
        <dbReference type="ARBA" id="ARBA00006601"/>
    </source>
</evidence>
<evidence type="ECO:0000256" key="1">
    <source>
        <dbReference type="ARBA" id="ARBA00004701"/>
    </source>
</evidence>
<gene>
    <name evidence="12" type="ORF">BN977_04893</name>
</gene>
<feature type="binding site" evidence="9">
    <location>
        <begin position="146"/>
        <end position="149"/>
    </location>
    <ligand>
        <name>substrate</name>
    </ligand>
</feature>
<dbReference type="AlphaFoldDB" id="W9AX31"/>
<keyword evidence="4 7" id="KW-0560">Oxidoreductase</keyword>
<evidence type="ECO:0000256" key="4">
    <source>
        <dbReference type="ARBA" id="ARBA00023002"/>
    </source>
</evidence>
<dbReference type="UniPathway" id="UPA00038">
    <property type="reaction ID" value="UER00491"/>
</dbReference>
<evidence type="ECO:0000259" key="11">
    <source>
        <dbReference type="SMART" id="SM00984"/>
    </source>
</evidence>
<feature type="binding site" evidence="10">
    <location>
        <position position="322"/>
    </location>
    <ligand>
        <name>NAD(+)</name>
        <dbReference type="ChEBI" id="CHEBI:57540"/>
    </ligand>
</feature>
<feature type="binding site" evidence="9">
    <location>
        <position position="315"/>
    </location>
    <ligand>
        <name>substrate</name>
    </ligand>
</feature>
<accession>W9AX31</accession>
<dbReference type="SUPFAM" id="SSF52413">
    <property type="entry name" value="UDP-glucose/GDP-mannose dehydrogenase C-terminal domain"/>
    <property type="match status" value="1"/>
</dbReference>
<dbReference type="Proteomes" id="UP000028870">
    <property type="component" value="Unassembled WGS sequence"/>
</dbReference>
<comment type="pathway">
    <text evidence="1">Nucleotide-sugar biosynthesis; UDP-alpha-D-glucuronate biosynthesis; UDP-alpha-D-glucuronate from UDP-alpha-D-glucose: step 1/1.</text>
</comment>
<dbReference type="NCBIfam" id="TIGR03026">
    <property type="entry name" value="NDP-sugDHase"/>
    <property type="match status" value="1"/>
</dbReference>
<keyword evidence="5 7" id="KW-0520">NAD</keyword>
<evidence type="ECO:0000256" key="8">
    <source>
        <dbReference type="PIRSR" id="PIRSR500134-1"/>
    </source>
</evidence>
<dbReference type="SUPFAM" id="SSF48179">
    <property type="entry name" value="6-phosphogluconate dehydrogenase C-terminal domain-like"/>
    <property type="match status" value="1"/>
</dbReference>
<dbReference type="GO" id="GO:0000271">
    <property type="term" value="P:polysaccharide biosynthetic process"/>
    <property type="evidence" value="ECO:0007669"/>
    <property type="project" value="InterPro"/>
</dbReference>
<comment type="catalytic activity">
    <reaction evidence="6 7">
        <text>UDP-alpha-D-glucose + 2 NAD(+) + H2O = UDP-alpha-D-glucuronate + 2 NADH + 3 H(+)</text>
        <dbReference type="Rhea" id="RHEA:23596"/>
        <dbReference type="ChEBI" id="CHEBI:15377"/>
        <dbReference type="ChEBI" id="CHEBI:15378"/>
        <dbReference type="ChEBI" id="CHEBI:57540"/>
        <dbReference type="ChEBI" id="CHEBI:57945"/>
        <dbReference type="ChEBI" id="CHEBI:58052"/>
        <dbReference type="ChEBI" id="CHEBI:58885"/>
        <dbReference type="EC" id="1.1.1.22"/>
    </reaction>
</comment>
<evidence type="ECO:0000313" key="13">
    <source>
        <dbReference type="Proteomes" id="UP000028870"/>
    </source>
</evidence>
<dbReference type="InterPro" id="IPR001732">
    <property type="entry name" value="UDP-Glc/GDP-Man_DH_N"/>
</dbReference>
<feature type="domain" description="UDP-glucose/GDP-mannose dehydrogenase C-terminal" evidence="11">
    <location>
        <begin position="308"/>
        <end position="411"/>
    </location>
</feature>
<dbReference type="PIRSF" id="PIRSF000124">
    <property type="entry name" value="UDPglc_GDPman_dh"/>
    <property type="match status" value="1"/>
</dbReference>
<proteinExistence type="inferred from homology"/>
<evidence type="ECO:0000256" key="7">
    <source>
        <dbReference type="PIRNR" id="PIRNR000124"/>
    </source>
</evidence>
<dbReference type="EMBL" id="CCBB010000003">
    <property type="protein sequence ID" value="CDO10063.1"/>
    <property type="molecule type" value="Genomic_DNA"/>
</dbReference>
<dbReference type="SUPFAM" id="SSF51735">
    <property type="entry name" value="NAD(P)-binding Rossmann-fold domains"/>
    <property type="match status" value="1"/>
</dbReference>
<dbReference type="InterPro" id="IPR014026">
    <property type="entry name" value="UDP-Glc/GDP-Man_DH_dimer"/>
</dbReference>
<dbReference type="eggNOG" id="COG1004">
    <property type="taxonomic scope" value="Bacteria"/>
</dbReference>
<dbReference type="InterPro" id="IPR014027">
    <property type="entry name" value="UDP-Glc/GDP-Man_DH_C"/>
</dbReference>
<comment type="caution">
    <text evidence="12">The sequence shown here is derived from an EMBL/GenBank/DDBJ whole genome shotgun (WGS) entry which is preliminary data.</text>
</comment>
<dbReference type="PANTHER" id="PTHR43750:SF3">
    <property type="entry name" value="UDP-GLUCOSE 6-DEHYDROGENASE TUAD"/>
    <property type="match status" value="1"/>
</dbReference>
<name>W9AX31_MYCCO</name>
<dbReference type="InterPro" id="IPR017476">
    <property type="entry name" value="UDP-Glc/GDP-Man"/>
</dbReference>
<feature type="binding site" evidence="10">
    <location>
        <position position="120"/>
    </location>
    <ligand>
        <name>NAD(+)</name>
        <dbReference type="ChEBI" id="CHEBI:57540"/>
    </ligand>
</feature>
<comment type="similarity">
    <text evidence="2 7">Belongs to the UDP-glucose/GDP-mannose dehydrogenase family.</text>
</comment>
<feature type="binding site" evidence="10">
    <location>
        <position position="35"/>
    </location>
    <ligand>
        <name>NAD(+)</name>
        <dbReference type="ChEBI" id="CHEBI:57540"/>
    </ligand>
</feature>
<sequence length="430" mass="44535">MTAGVVGAGYVGLATAVCLARRGHHTVCVDTDTAKVDGLRTGACTLDEPGLPELLTAGLVAGTLEFSTDYRTLTGCDVVFVCVPTPSGAEGAADLGAVHTCLAELKRVLTAGAIVVIKSTVPVGTTRAAAEFLSDRAIHAVSNPEFLREGHAVTDAMHPDRIVIGTPDREVATRLSALYGTESGEVLWMSRESAELAKYASNAFLAVKLSYTNALAQLCTEVGADVRDVTGCMGADDRIGPHFLQPGPGWGGSCLPKDTAALLHTGRRHGVELPEVAAARATNAAQTDRILTTLTRHTGQPLASMRVTALGLTFKAGTGDVRASPALTICAALTAAGTEVAGHDPRLDVIDTATLRRSAITAVTDPYLATKGSDAIVVLTEWPEFRDLDWARIAENAPGAVVVDTRNLLDGAALAGTGLTYLGNGTPSGF</sequence>
<dbReference type="GO" id="GO:0051287">
    <property type="term" value="F:NAD binding"/>
    <property type="evidence" value="ECO:0007669"/>
    <property type="project" value="InterPro"/>
</dbReference>
<evidence type="ECO:0000256" key="10">
    <source>
        <dbReference type="PIRSR" id="PIRSR500134-3"/>
    </source>
</evidence>
<evidence type="ECO:0000256" key="5">
    <source>
        <dbReference type="ARBA" id="ARBA00023027"/>
    </source>
</evidence>
<reference evidence="12" key="1">
    <citation type="submission" date="2014-03" db="EMBL/GenBank/DDBJ databases">
        <title>Draft Genome Sequence of Mycobacterium cosmeticum DSM 44829.</title>
        <authorList>
            <person name="Croce O."/>
            <person name="Robert C."/>
            <person name="Raoult D."/>
            <person name="Drancourt M."/>
        </authorList>
    </citation>
    <scope>NUCLEOTIDE SEQUENCE [LARGE SCALE GENOMIC DNA]</scope>
    <source>
        <strain evidence="12">DSM 44829</strain>
    </source>
</reference>
<dbReference type="InterPro" id="IPR036220">
    <property type="entry name" value="UDP-Glc/GDP-Man_DH_C_sf"/>
</dbReference>
<evidence type="ECO:0000256" key="9">
    <source>
        <dbReference type="PIRSR" id="PIRSR500134-2"/>
    </source>
</evidence>
<feature type="binding site" evidence="10">
    <location>
        <position position="149"/>
    </location>
    <ligand>
        <name>NAD(+)</name>
        <dbReference type="ChEBI" id="CHEBI:57540"/>
    </ligand>
</feature>
<feature type="binding site" evidence="10">
    <location>
        <position position="30"/>
    </location>
    <ligand>
        <name>NAD(+)</name>
        <dbReference type="ChEBI" id="CHEBI:57540"/>
    </ligand>
</feature>
<feature type="binding site" evidence="10">
    <location>
        <position position="257"/>
    </location>
    <ligand>
        <name>NAD(+)</name>
        <dbReference type="ChEBI" id="CHEBI:57540"/>
    </ligand>
</feature>